<dbReference type="InterPro" id="IPR053781">
    <property type="entry name" value="F-box_AtFBL13-like"/>
</dbReference>
<feature type="domain" description="F-box" evidence="2">
    <location>
        <begin position="7"/>
        <end position="43"/>
    </location>
</feature>
<dbReference type="PANTHER" id="PTHR34223:SF99">
    <property type="entry name" value="OS04G0440200 PROTEIN"/>
    <property type="match status" value="1"/>
</dbReference>
<dbReference type="OrthoDB" id="1298252at2759"/>
<dbReference type="InterPro" id="IPR053197">
    <property type="entry name" value="F-box_SCFL_complex_component"/>
</dbReference>
<dbReference type="Gramene" id="TraesCS1B03G0060600.1">
    <property type="protein sequence ID" value="TraesCS1B03G0060600.1.CDS"/>
    <property type="gene ID" value="TraesCS1B03G0060600"/>
</dbReference>
<dbReference type="Proteomes" id="UP000019116">
    <property type="component" value="Chromosome 1B"/>
</dbReference>
<evidence type="ECO:0000259" key="2">
    <source>
        <dbReference type="PROSITE" id="PS50181"/>
    </source>
</evidence>
<name>A0A3B5YQS6_WHEAT</name>
<evidence type="ECO:0000313" key="3">
    <source>
        <dbReference type="EnsemblPlants" id="TraesCS1B02G030200.1"/>
    </source>
</evidence>
<accession>A0A3B5YQS6</accession>
<dbReference type="InterPro" id="IPR001810">
    <property type="entry name" value="F-box_dom"/>
</dbReference>
<gene>
    <name evidence="3" type="primary">LOC123075871</name>
</gene>
<protein>
    <recommendedName>
        <fullName evidence="2">F-box domain-containing protein</fullName>
    </recommendedName>
</protein>
<dbReference type="Gene3D" id="1.20.1280.50">
    <property type="match status" value="1"/>
</dbReference>
<feature type="region of interest" description="Disordered" evidence="1">
    <location>
        <begin position="539"/>
        <end position="586"/>
    </location>
</feature>
<feature type="compositionally biased region" description="Low complexity" evidence="1">
    <location>
        <begin position="483"/>
        <end position="492"/>
    </location>
</feature>
<reference evidence="3" key="2">
    <citation type="submission" date="2018-10" db="UniProtKB">
        <authorList>
            <consortium name="EnsemblPlants"/>
        </authorList>
    </citation>
    <scope>IDENTIFICATION</scope>
</reference>
<dbReference type="STRING" id="4565.A0A3B5YQS6"/>
<evidence type="ECO:0000256" key="1">
    <source>
        <dbReference type="SAM" id="MobiDB-lite"/>
    </source>
</evidence>
<dbReference type="Gramene" id="TraesCS1B02G030200.1">
    <property type="protein sequence ID" value="TraesCS1B02G030200.1"/>
    <property type="gene ID" value="TraesCS1B02G030200"/>
</dbReference>
<dbReference type="InterPro" id="IPR036047">
    <property type="entry name" value="F-box-like_dom_sf"/>
</dbReference>
<dbReference type="PROSITE" id="PS50181">
    <property type="entry name" value="FBOX"/>
    <property type="match status" value="1"/>
</dbReference>
<dbReference type="AlphaFoldDB" id="A0A3B5YQS6"/>
<proteinExistence type="predicted"/>
<dbReference type="EnsemblPlants" id="TraesCS1B02G030200.1">
    <property type="protein sequence ID" value="TraesCS1B02G030200.1"/>
    <property type="gene ID" value="TraesCS1B02G030200"/>
</dbReference>
<dbReference type="CDD" id="cd22160">
    <property type="entry name" value="F-box_AtFBL13-like"/>
    <property type="match status" value="1"/>
</dbReference>
<feature type="region of interest" description="Disordered" evidence="1">
    <location>
        <begin position="478"/>
        <end position="518"/>
    </location>
</feature>
<sequence length="586" mass="65982">MRESPAGDRLSNLPDCLLHSILSRLNCRQVVQTLALSRRWRHLWLDVPCLHIDTREFRIRSAHENQHQHGNRIEQQKEREVEFGKFEDFVDYLLFHRSAARSTLDTLRLHIHDNFGRITTYGRWVRRGLRCSPETLDVSHGGEREVVVLPPLSSSSGAHRLTKLRLVRVLLPWNFEELLSSGLPVLEDLEIRSSSLHGVSGIASTSLKNLIVDPYSCTADYGNLSTAFAVVVPRLASLHLGLEQCGSYRSQRYRDITVAPSLLLQASIRLSAKMDDEKPEVAAYLLTTLCKLLSSLSNVSRLELSGFQKTMVAKRTSHAPPPSAYPGSPFWTAPHPFQGTAAAILVAILDKDHYGLPVFDNLRTLIFDKCVMGNIINTLRHFLTYTPVIEKLLVQHCKFVVSSEEKKQQESRKLSAASSLKLVEIKYIDDDRHDDRLGRGQGTRRINKILPMLEEMLPATTIIRATRDEKNASMAWNEPWNVDSSSDSDTSSPALSEDLGTPPLPDTSSPALSEDLGTPPLPFVPYTLDDFNFIKVIEGTKETDSELEYPRLEEELDKDNDDHPMVSSKRPRPDDDPDGASKKKKD</sequence>
<dbReference type="SUPFAM" id="SSF81383">
    <property type="entry name" value="F-box domain"/>
    <property type="match status" value="1"/>
</dbReference>
<feature type="compositionally biased region" description="Basic and acidic residues" evidence="1">
    <location>
        <begin position="539"/>
        <end position="553"/>
    </location>
</feature>
<reference evidence="3" key="1">
    <citation type="submission" date="2018-08" db="EMBL/GenBank/DDBJ databases">
        <authorList>
            <person name="Rossello M."/>
        </authorList>
    </citation>
    <scope>NUCLEOTIDE SEQUENCE [LARGE SCALE GENOMIC DNA]</scope>
    <source>
        <strain evidence="3">cv. Chinese Spring</strain>
    </source>
</reference>
<evidence type="ECO:0000313" key="4">
    <source>
        <dbReference type="Proteomes" id="UP000019116"/>
    </source>
</evidence>
<dbReference type="PANTHER" id="PTHR34223">
    <property type="entry name" value="OS11G0201299 PROTEIN"/>
    <property type="match status" value="1"/>
</dbReference>
<organism evidence="3">
    <name type="scientific">Triticum aestivum</name>
    <name type="common">Wheat</name>
    <dbReference type="NCBI Taxonomy" id="4565"/>
    <lineage>
        <taxon>Eukaryota</taxon>
        <taxon>Viridiplantae</taxon>
        <taxon>Streptophyta</taxon>
        <taxon>Embryophyta</taxon>
        <taxon>Tracheophyta</taxon>
        <taxon>Spermatophyta</taxon>
        <taxon>Magnoliopsida</taxon>
        <taxon>Liliopsida</taxon>
        <taxon>Poales</taxon>
        <taxon>Poaceae</taxon>
        <taxon>BOP clade</taxon>
        <taxon>Pooideae</taxon>
        <taxon>Triticodae</taxon>
        <taxon>Triticeae</taxon>
        <taxon>Triticinae</taxon>
        <taxon>Triticum</taxon>
    </lineage>
</organism>
<keyword evidence="4" id="KW-1185">Reference proteome</keyword>
<dbReference type="Pfam" id="PF00646">
    <property type="entry name" value="F-box"/>
    <property type="match status" value="1"/>
</dbReference>